<keyword evidence="3" id="KW-1185">Reference proteome</keyword>
<dbReference type="CDD" id="cd04301">
    <property type="entry name" value="NAT_SF"/>
    <property type="match status" value="1"/>
</dbReference>
<dbReference type="InterPro" id="IPR016181">
    <property type="entry name" value="Acyl_CoA_acyltransferase"/>
</dbReference>
<name>A0A3N1XKZ8_9FIRM</name>
<dbReference type="EMBL" id="RJVG01000006">
    <property type="protein sequence ID" value="ROR27383.1"/>
    <property type="molecule type" value="Genomic_DNA"/>
</dbReference>
<dbReference type="PROSITE" id="PS51186">
    <property type="entry name" value="GNAT"/>
    <property type="match status" value="1"/>
</dbReference>
<organism evidence="2 3">
    <name type="scientific">Mobilisporobacter senegalensis</name>
    <dbReference type="NCBI Taxonomy" id="1329262"/>
    <lineage>
        <taxon>Bacteria</taxon>
        <taxon>Bacillati</taxon>
        <taxon>Bacillota</taxon>
        <taxon>Clostridia</taxon>
        <taxon>Lachnospirales</taxon>
        <taxon>Lachnospiraceae</taxon>
        <taxon>Mobilisporobacter</taxon>
    </lineage>
</organism>
<dbReference type="GO" id="GO:0005737">
    <property type="term" value="C:cytoplasm"/>
    <property type="evidence" value="ECO:0007669"/>
    <property type="project" value="TreeGrafter"/>
</dbReference>
<keyword evidence="2" id="KW-0808">Transferase</keyword>
<dbReference type="InterPro" id="IPR039840">
    <property type="entry name" value="NAA80"/>
</dbReference>
<reference evidence="2 3" key="1">
    <citation type="submission" date="2018-11" db="EMBL/GenBank/DDBJ databases">
        <title>Genomic Encyclopedia of Type Strains, Phase IV (KMG-IV): sequencing the most valuable type-strain genomes for metagenomic binning, comparative biology and taxonomic classification.</title>
        <authorList>
            <person name="Goeker M."/>
        </authorList>
    </citation>
    <scope>NUCLEOTIDE SEQUENCE [LARGE SCALE GENOMIC DNA]</scope>
    <source>
        <strain evidence="2 3">DSM 26537</strain>
    </source>
</reference>
<dbReference type="GO" id="GO:0008080">
    <property type="term" value="F:N-acetyltransferase activity"/>
    <property type="evidence" value="ECO:0007669"/>
    <property type="project" value="InterPro"/>
</dbReference>
<evidence type="ECO:0000313" key="3">
    <source>
        <dbReference type="Proteomes" id="UP000273083"/>
    </source>
</evidence>
<evidence type="ECO:0000313" key="2">
    <source>
        <dbReference type="EMBL" id="ROR27383.1"/>
    </source>
</evidence>
<dbReference type="RefSeq" id="WP_123609632.1">
    <property type="nucleotide sequence ID" value="NZ_RJVG01000006.1"/>
</dbReference>
<dbReference type="PANTHER" id="PTHR13538:SF4">
    <property type="entry name" value="N-ALPHA-ACETYLTRANSFERASE 80"/>
    <property type="match status" value="1"/>
</dbReference>
<dbReference type="Proteomes" id="UP000273083">
    <property type="component" value="Unassembled WGS sequence"/>
</dbReference>
<comment type="caution">
    <text evidence="2">The sequence shown here is derived from an EMBL/GenBank/DDBJ whole genome shotgun (WGS) entry which is preliminary data.</text>
</comment>
<evidence type="ECO:0000259" key="1">
    <source>
        <dbReference type="PROSITE" id="PS51186"/>
    </source>
</evidence>
<dbReference type="GO" id="GO:1905502">
    <property type="term" value="F:acetyl-CoA binding"/>
    <property type="evidence" value="ECO:0007669"/>
    <property type="project" value="TreeGrafter"/>
</dbReference>
<protein>
    <submittedName>
        <fullName evidence="2">Acetyltransferase (GNAT) family protein</fullName>
    </submittedName>
</protein>
<proteinExistence type="predicted"/>
<dbReference type="AlphaFoldDB" id="A0A3N1XKZ8"/>
<dbReference type="Gene3D" id="3.40.630.30">
    <property type="match status" value="1"/>
</dbReference>
<accession>A0A3N1XKZ8</accession>
<dbReference type="PANTHER" id="PTHR13538">
    <property type="entry name" value="N-ACETYLTRANSFERASE 6"/>
    <property type="match status" value="1"/>
</dbReference>
<dbReference type="InterPro" id="IPR000182">
    <property type="entry name" value="GNAT_dom"/>
</dbReference>
<dbReference type="SUPFAM" id="SSF55729">
    <property type="entry name" value="Acyl-CoA N-acyltransferases (Nat)"/>
    <property type="match status" value="1"/>
</dbReference>
<dbReference type="Pfam" id="PF00583">
    <property type="entry name" value="Acetyltransf_1"/>
    <property type="match status" value="1"/>
</dbReference>
<dbReference type="OrthoDB" id="8116556at2"/>
<feature type="domain" description="N-acetyltransferase" evidence="1">
    <location>
        <begin position="6"/>
        <end position="170"/>
    </location>
</feature>
<gene>
    <name evidence="2" type="ORF">EDD66_10680</name>
</gene>
<sequence length="182" mass="21176">MDIKYMELKEASLTYDLFVPFHRHQEVKKCWRKEDNNWILKEIAFIEEWNKEEKEYLAECLKNTIKTDGKVCGSFYNGELIGFVSVEKEMFGSKKQYVELTSLHISEEYRGKGVGKQLFQMAQKYCLEFGASKLYISAHSSQETQAFYKAMGCVEAEEYNMAAVEKEPCDCQLECLAKFDGN</sequence>